<evidence type="ECO:0000313" key="1">
    <source>
        <dbReference type="EMBL" id="QDU21379.1"/>
    </source>
</evidence>
<sequence>MLFHPSMEAIVSKPTSRGHSTPVAALRLPAVVTALLNDPVFCALVPAPPRRGRIGVAGEFVVVGVADYLAAVEREEVDVHAVPVGDPDEDPAVVQMFGAKDLLPEARNELAMGRAYVVTEQVIKAMPPLNSIKDKTAYKRKHTKRRSERLYKMWREVFGVSRTHLCRYAGALAAPAEVRRQFLAGHLRLDDVLRVVAAGAEVARRVDQALRAGVPVGEVRSRHLGGGSPAAVTGTLVGFVKSMHRWSKVLGPLEGEPPELTREQDRTLRKAGELIARLRQKAG</sequence>
<dbReference type="EMBL" id="CP036273">
    <property type="protein sequence ID" value="QDU21379.1"/>
    <property type="molecule type" value="Genomic_DNA"/>
</dbReference>
<name>A0A517XV69_9BACT</name>
<gene>
    <name evidence="1" type="ORF">ETAA1_33460</name>
</gene>
<proteinExistence type="predicted"/>
<accession>A0A517XV69</accession>
<evidence type="ECO:0000313" key="2">
    <source>
        <dbReference type="Proteomes" id="UP000319576"/>
    </source>
</evidence>
<organism evidence="1 2">
    <name type="scientific">Urbifossiella limnaea</name>
    <dbReference type="NCBI Taxonomy" id="2528023"/>
    <lineage>
        <taxon>Bacteria</taxon>
        <taxon>Pseudomonadati</taxon>
        <taxon>Planctomycetota</taxon>
        <taxon>Planctomycetia</taxon>
        <taxon>Gemmatales</taxon>
        <taxon>Gemmataceae</taxon>
        <taxon>Urbifossiella</taxon>
    </lineage>
</organism>
<reference evidence="1 2" key="1">
    <citation type="submission" date="2019-02" db="EMBL/GenBank/DDBJ databases">
        <title>Deep-cultivation of Planctomycetes and their phenomic and genomic characterization uncovers novel biology.</title>
        <authorList>
            <person name="Wiegand S."/>
            <person name="Jogler M."/>
            <person name="Boedeker C."/>
            <person name="Pinto D."/>
            <person name="Vollmers J."/>
            <person name="Rivas-Marin E."/>
            <person name="Kohn T."/>
            <person name="Peeters S.H."/>
            <person name="Heuer A."/>
            <person name="Rast P."/>
            <person name="Oberbeckmann S."/>
            <person name="Bunk B."/>
            <person name="Jeske O."/>
            <person name="Meyerdierks A."/>
            <person name="Storesund J.E."/>
            <person name="Kallscheuer N."/>
            <person name="Luecker S."/>
            <person name="Lage O.M."/>
            <person name="Pohl T."/>
            <person name="Merkel B.J."/>
            <person name="Hornburger P."/>
            <person name="Mueller R.-W."/>
            <person name="Bruemmer F."/>
            <person name="Labrenz M."/>
            <person name="Spormann A.M."/>
            <person name="Op den Camp H."/>
            <person name="Overmann J."/>
            <person name="Amann R."/>
            <person name="Jetten M.S.M."/>
            <person name="Mascher T."/>
            <person name="Medema M.H."/>
            <person name="Devos D.P."/>
            <person name="Kaster A.-K."/>
            <person name="Ovreas L."/>
            <person name="Rohde M."/>
            <person name="Galperin M.Y."/>
            <person name="Jogler C."/>
        </authorList>
    </citation>
    <scope>NUCLEOTIDE SEQUENCE [LARGE SCALE GENOMIC DNA]</scope>
    <source>
        <strain evidence="1 2">ETA_A1</strain>
    </source>
</reference>
<keyword evidence="2" id="KW-1185">Reference proteome</keyword>
<dbReference type="Proteomes" id="UP000319576">
    <property type="component" value="Chromosome"/>
</dbReference>
<protein>
    <submittedName>
        <fullName evidence="1">Uncharacterized protein</fullName>
    </submittedName>
</protein>
<dbReference type="KEGG" id="uli:ETAA1_33460"/>
<dbReference type="AlphaFoldDB" id="A0A517XV69"/>